<keyword evidence="2" id="KW-1185">Reference proteome</keyword>
<accession>A0A1I7ZMB9</accession>
<name>A0A1I7ZMB9_9BILA</name>
<feature type="compositionally biased region" description="Basic and acidic residues" evidence="1">
    <location>
        <begin position="195"/>
        <end position="216"/>
    </location>
</feature>
<sequence length="249" mass="28696">MAFTVEAAWQKLSGGLQKSSKIQYQISLCSDKYEQGEQEFEKKSQDAIKKFVTVMTNSTQQGRNSTRKRRPEMPNMFRHVWRSKDSSLLWPISVAVIKIFGDHEDVANDRRHSMEFKSDEPRGLQWPKQPERRTVGSLNPKFQVRYCIRFNEIYVPHSGLCDIEGLAPNSNTLLLVPNTLQYNASTAEHRKRKGRESPSPDQKLRPQAEVEVEEKKPKKKNVIPPTYGEWIVEEVSDNFCNQVRSAPGC</sequence>
<evidence type="ECO:0000256" key="1">
    <source>
        <dbReference type="SAM" id="MobiDB-lite"/>
    </source>
</evidence>
<evidence type="ECO:0000313" key="2">
    <source>
        <dbReference type="Proteomes" id="UP000095287"/>
    </source>
</evidence>
<organism evidence="2 3">
    <name type="scientific">Steinernema glaseri</name>
    <dbReference type="NCBI Taxonomy" id="37863"/>
    <lineage>
        <taxon>Eukaryota</taxon>
        <taxon>Metazoa</taxon>
        <taxon>Ecdysozoa</taxon>
        <taxon>Nematoda</taxon>
        <taxon>Chromadorea</taxon>
        <taxon>Rhabditida</taxon>
        <taxon>Tylenchina</taxon>
        <taxon>Panagrolaimomorpha</taxon>
        <taxon>Strongyloidoidea</taxon>
        <taxon>Steinernematidae</taxon>
        <taxon>Steinernema</taxon>
    </lineage>
</organism>
<protein>
    <submittedName>
        <fullName evidence="3">C2 domain-containing protein</fullName>
    </submittedName>
</protein>
<evidence type="ECO:0000313" key="3">
    <source>
        <dbReference type="WBParaSite" id="L893_g27618.t1"/>
    </source>
</evidence>
<dbReference type="WBParaSite" id="L893_g27618.t1">
    <property type="protein sequence ID" value="L893_g27618.t1"/>
    <property type="gene ID" value="L893_g27618"/>
</dbReference>
<proteinExistence type="predicted"/>
<feature type="region of interest" description="Disordered" evidence="1">
    <location>
        <begin position="186"/>
        <end position="222"/>
    </location>
</feature>
<feature type="region of interest" description="Disordered" evidence="1">
    <location>
        <begin position="114"/>
        <end position="134"/>
    </location>
</feature>
<dbReference type="AlphaFoldDB" id="A0A1I7ZMB9"/>
<dbReference type="Proteomes" id="UP000095287">
    <property type="component" value="Unplaced"/>
</dbReference>
<reference evidence="3" key="1">
    <citation type="submission" date="2016-11" db="UniProtKB">
        <authorList>
            <consortium name="WormBaseParasite"/>
        </authorList>
    </citation>
    <scope>IDENTIFICATION</scope>
</reference>